<dbReference type="AlphaFoldDB" id="K9W734"/>
<dbReference type="HOGENOM" id="CLU_098524_0_0_3"/>
<dbReference type="InterPro" id="IPR026349">
    <property type="entry name" value="CHP04255"/>
</dbReference>
<accession>K9W734</accession>
<evidence type="ECO:0000313" key="1">
    <source>
        <dbReference type="EMBL" id="AFZ15599.1"/>
    </source>
</evidence>
<dbReference type="OrthoDB" id="1550932at2"/>
<keyword evidence="2" id="KW-1185">Reference proteome</keyword>
<reference evidence="1 2" key="1">
    <citation type="submission" date="2012-06" db="EMBL/GenBank/DDBJ databases">
        <title>Finished plasmid 3 of genome of Crinalium epipsammum PCC 9333.</title>
        <authorList>
            <consortium name="US DOE Joint Genome Institute"/>
            <person name="Gugger M."/>
            <person name="Coursin T."/>
            <person name="Rippka R."/>
            <person name="Tandeau De Marsac N."/>
            <person name="Huntemann M."/>
            <person name="Wei C.-L."/>
            <person name="Han J."/>
            <person name="Detter J.C."/>
            <person name="Han C."/>
            <person name="Tapia R."/>
            <person name="Davenport K."/>
            <person name="Daligault H."/>
            <person name="Erkkila T."/>
            <person name="Gu W."/>
            <person name="Munk A.C.C."/>
            <person name="Teshima H."/>
            <person name="Xu Y."/>
            <person name="Chain P."/>
            <person name="Chen A."/>
            <person name="Krypides N."/>
            <person name="Mavromatis K."/>
            <person name="Markowitz V."/>
            <person name="Szeto E."/>
            <person name="Ivanova N."/>
            <person name="Mikhailova N."/>
            <person name="Ovchinnikova G."/>
            <person name="Pagani I."/>
            <person name="Pati A."/>
            <person name="Goodwin L."/>
            <person name="Peters L."/>
            <person name="Pitluck S."/>
            <person name="Woyke T."/>
            <person name="Kerfeld C."/>
        </authorList>
    </citation>
    <scope>NUCLEOTIDE SEQUENCE [LARGE SCALE GENOMIC DNA]</scope>
    <source>
        <strain evidence="1 2">PCC 9333</strain>
        <plasmid evidence="2">Plasmid pCRI9333.03</plasmid>
    </source>
</reference>
<dbReference type="KEGG" id="cep:Cri9333_4833"/>
<dbReference type="NCBIfam" id="TIGR04255">
    <property type="entry name" value="sporadTIGR04255"/>
    <property type="match status" value="1"/>
</dbReference>
<dbReference type="PATRIC" id="fig|1173022.3.peg.5223"/>
<dbReference type="EMBL" id="CP003623">
    <property type="protein sequence ID" value="AFZ15599.1"/>
    <property type="molecule type" value="Genomic_DNA"/>
</dbReference>
<gene>
    <name evidence="1" type="ORF">Cri9333_4833</name>
</gene>
<dbReference type="Proteomes" id="UP000010472">
    <property type="component" value="Plasmid pCRI9333.03"/>
</dbReference>
<geneLocation type="plasmid" evidence="1 2">
    <name>pCRI9333.03</name>
</geneLocation>
<name>K9W734_9CYAN</name>
<sequence>MNDYPNFKNSPIVEAIFDIRATLPTNLNFEDISLFEESIKDEFPVKNIKASLKADFSFQLNNIPSNIPLSTSKEGFVFSSLDNKKIIQVRLDGFTFSQLQPYDSWDNFYNQACNLWKMYVQVARPDAVSRVALRYINKMEIPFKEPFKIEDYVKIFPEISADIKVTLMDYFMRLVVTNPKYLPSIAIVNQTIGELTENNTLPLIFDIDIYQDVIFSPEEDEGKIKNIFENNLRSFRNEIFFKAITKKTEALFQ</sequence>
<proteinExistence type="predicted"/>
<dbReference type="RefSeq" id="WP_015205595.1">
    <property type="nucleotide sequence ID" value="NC_019754.1"/>
</dbReference>
<protein>
    <recommendedName>
        <fullName evidence="3">TIGR04255 family protein</fullName>
    </recommendedName>
</protein>
<evidence type="ECO:0008006" key="3">
    <source>
        <dbReference type="Google" id="ProtNLM"/>
    </source>
</evidence>
<organism evidence="1 2">
    <name type="scientific">Crinalium epipsammum PCC 9333</name>
    <dbReference type="NCBI Taxonomy" id="1173022"/>
    <lineage>
        <taxon>Bacteria</taxon>
        <taxon>Bacillati</taxon>
        <taxon>Cyanobacteriota</taxon>
        <taxon>Cyanophyceae</taxon>
        <taxon>Gomontiellales</taxon>
        <taxon>Gomontiellaceae</taxon>
        <taxon>Crinalium</taxon>
    </lineage>
</organism>
<keyword evidence="1" id="KW-0614">Plasmid</keyword>
<evidence type="ECO:0000313" key="2">
    <source>
        <dbReference type="Proteomes" id="UP000010472"/>
    </source>
</evidence>